<evidence type="ECO:0000256" key="1">
    <source>
        <dbReference type="ARBA" id="ARBA00007118"/>
    </source>
</evidence>
<keyword evidence="5" id="KW-1185">Reference proteome</keyword>
<dbReference type="EMBL" id="LN555523">
    <property type="protein sequence ID" value="CED94976.1"/>
    <property type="molecule type" value="Genomic_DNA"/>
</dbReference>
<comment type="similarity">
    <text evidence="1">Belongs to the nitroreductase family.</text>
</comment>
<dbReference type="KEGG" id="ril:CRIB_2380"/>
<dbReference type="PANTHER" id="PTHR43673">
    <property type="entry name" value="NAD(P)H NITROREDUCTASE YDGI-RELATED"/>
    <property type="match status" value="1"/>
</dbReference>
<evidence type="ECO:0000313" key="5">
    <source>
        <dbReference type="Proteomes" id="UP000245622"/>
    </source>
</evidence>
<organism evidence="4 5">
    <name type="scientific">Romboutsia ilealis</name>
    <dbReference type="NCBI Taxonomy" id="1115758"/>
    <lineage>
        <taxon>Bacteria</taxon>
        <taxon>Bacillati</taxon>
        <taxon>Bacillota</taxon>
        <taxon>Clostridia</taxon>
        <taxon>Peptostreptococcales</taxon>
        <taxon>Peptostreptococcaceae</taxon>
        <taxon>Romboutsia</taxon>
    </lineage>
</organism>
<dbReference type="PANTHER" id="PTHR43673:SF10">
    <property type="entry name" value="NADH DEHYDROGENASE_NAD(P)H NITROREDUCTASE XCC3605-RELATED"/>
    <property type="match status" value="1"/>
</dbReference>
<evidence type="ECO:0000259" key="3">
    <source>
        <dbReference type="Pfam" id="PF14512"/>
    </source>
</evidence>
<protein>
    <submittedName>
        <fullName evidence="4">Nitroreductase</fullName>
    </submittedName>
</protein>
<feature type="domain" description="Putative nitroreductase TM1586" evidence="3">
    <location>
        <begin position="139"/>
        <end position="240"/>
    </location>
</feature>
<dbReference type="InterPro" id="IPR029478">
    <property type="entry name" value="TM1586_NiRdase"/>
</dbReference>
<dbReference type="Gene3D" id="3.40.109.10">
    <property type="entry name" value="NADH Oxidase"/>
    <property type="match status" value="1"/>
</dbReference>
<keyword evidence="2" id="KW-0560">Oxidoreductase</keyword>
<dbReference type="RefSeq" id="WP_180702457.1">
    <property type="nucleotide sequence ID" value="NZ_LN555523.1"/>
</dbReference>
<reference evidence="4 5" key="1">
    <citation type="submission" date="2014-04" db="EMBL/GenBank/DDBJ databases">
        <authorList>
            <person name="Hornung B.V."/>
        </authorList>
    </citation>
    <scope>NUCLEOTIDE SEQUENCE [LARGE SCALE GENOMIC DNA]</scope>
    <source>
        <strain evidence="4 5">CRIB</strain>
    </source>
</reference>
<gene>
    <name evidence="4" type="ORF">CRIB_2380</name>
</gene>
<dbReference type="Gene3D" id="3.40.109.30">
    <property type="entry name" value="putative nitroreductase (tm1586), domain 2"/>
    <property type="match status" value="1"/>
</dbReference>
<dbReference type="GO" id="GO:0016491">
    <property type="term" value="F:oxidoreductase activity"/>
    <property type="evidence" value="ECO:0007669"/>
    <property type="project" value="UniProtKB-KW"/>
</dbReference>
<dbReference type="AlphaFoldDB" id="A0A1V1I439"/>
<sequence>MELYDAIFYRKSIRKYSNKRVKDSLLEEVKNVCSQITYLNKELNIKAHVIDRGHLVRILMGKNCKVKAPHYIIVTSNKGNDYLQNIGYAMEEVVLKLTTLGLATCWLECNIKREDILEFVELSDLDGEQSDTIVELEEKENLEQPYSIIAFGYPEENEGLFRTNKNIDRKRVNHICKRLDKNLEKIIEPLRWAPSMKNSQPWILYNNLNMIHLYEEKQKKNLKDTNKISMGIALRHFDIACNKFGLEVEYSKIDVKKRLAKEYYITATLK</sequence>
<evidence type="ECO:0000256" key="2">
    <source>
        <dbReference type="ARBA" id="ARBA00023002"/>
    </source>
</evidence>
<accession>A0A1V1I439</accession>
<dbReference type="Proteomes" id="UP000245622">
    <property type="component" value="Chromosome 1"/>
</dbReference>
<proteinExistence type="inferred from homology"/>
<dbReference type="CDD" id="cd02062">
    <property type="entry name" value="Nitro_FMN_reductase"/>
    <property type="match status" value="1"/>
</dbReference>
<dbReference type="Pfam" id="PF14512">
    <property type="entry name" value="TM1586_NiRdase"/>
    <property type="match status" value="2"/>
</dbReference>
<feature type="domain" description="Putative nitroreductase TM1586" evidence="3">
    <location>
        <begin position="2"/>
        <end position="114"/>
    </location>
</feature>
<dbReference type="GeneID" id="82206443"/>
<evidence type="ECO:0000313" key="4">
    <source>
        <dbReference type="EMBL" id="CED94976.1"/>
    </source>
</evidence>
<name>A0A1V1I439_9FIRM</name>
<dbReference type="InterPro" id="IPR000415">
    <property type="entry name" value="Nitroreductase-like"/>
</dbReference>
<dbReference type="SUPFAM" id="SSF55469">
    <property type="entry name" value="FMN-dependent nitroreductase-like"/>
    <property type="match status" value="2"/>
</dbReference>